<sequence length="124" mass="13434">MPIERWAVVSRNGEAGWCGRRKHQVVSHRGSLFLLGGFTSGGVLGTAGAGRNANLHDVWKSTDGAAWVRLLEHAPWSGRDGHAALTHNGAIFLMGGTQDPRNNFSDVWRSVNGKDWVQSACWAA</sequence>
<protein>
    <submittedName>
        <fullName evidence="1">Cell wall surface anchor family protein</fullName>
    </submittedName>
</protein>
<dbReference type="OMA" id="THNGAIF"/>
<gene>
    <name evidence="1" type="ORF">Esi_0000_0079</name>
</gene>
<dbReference type="OrthoDB" id="68380at2759"/>
<dbReference type="Proteomes" id="UP000002630">
    <property type="component" value="Linkage Group LG01"/>
</dbReference>
<evidence type="ECO:0000313" key="2">
    <source>
        <dbReference type="Proteomes" id="UP000002630"/>
    </source>
</evidence>
<dbReference type="SUPFAM" id="SSF117281">
    <property type="entry name" value="Kelch motif"/>
    <property type="match status" value="1"/>
</dbReference>
<dbReference type="InterPro" id="IPR015915">
    <property type="entry name" value="Kelch-typ_b-propeller"/>
</dbReference>
<dbReference type="EMBL" id="FN647682">
    <property type="protein sequence ID" value="CBN76486.1"/>
    <property type="molecule type" value="Genomic_DNA"/>
</dbReference>
<evidence type="ECO:0000313" key="1">
    <source>
        <dbReference type="EMBL" id="CBN76486.1"/>
    </source>
</evidence>
<dbReference type="EMBL" id="FN649726">
    <property type="protein sequence ID" value="CBN76486.1"/>
    <property type="molecule type" value="Genomic_DNA"/>
</dbReference>
<dbReference type="AlphaFoldDB" id="D8LAX7"/>
<name>D8LAX7_ECTSI</name>
<organism evidence="1 2">
    <name type="scientific">Ectocarpus siliculosus</name>
    <name type="common">Brown alga</name>
    <name type="synonym">Conferva siliculosa</name>
    <dbReference type="NCBI Taxonomy" id="2880"/>
    <lineage>
        <taxon>Eukaryota</taxon>
        <taxon>Sar</taxon>
        <taxon>Stramenopiles</taxon>
        <taxon>Ochrophyta</taxon>
        <taxon>PX clade</taxon>
        <taxon>Phaeophyceae</taxon>
        <taxon>Ectocarpales</taxon>
        <taxon>Ectocarpaceae</taxon>
        <taxon>Ectocarpus</taxon>
    </lineage>
</organism>
<dbReference type="InParanoid" id="D8LAX7"/>
<proteinExistence type="predicted"/>
<dbReference type="Gene3D" id="2.120.10.80">
    <property type="entry name" value="Kelch-type beta propeller"/>
    <property type="match status" value="1"/>
</dbReference>
<reference evidence="1 2" key="1">
    <citation type="journal article" date="2010" name="Nature">
        <title>The Ectocarpus genome and the independent evolution of multicellularity in brown algae.</title>
        <authorList>
            <person name="Cock J.M."/>
            <person name="Sterck L."/>
            <person name="Rouze P."/>
            <person name="Scornet D."/>
            <person name="Allen A.E."/>
            <person name="Amoutzias G."/>
            <person name="Anthouard V."/>
            <person name="Artiguenave F."/>
            <person name="Aury J.M."/>
            <person name="Badger J.H."/>
            <person name="Beszteri B."/>
            <person name="Billiau K."/>
            <person name="Bonnet E."/>
            <person name="Bothwell J.H."/>
            <person name="Bowler C."/>
            <person name="Boyen C."/>
            <person name="Brownlee C."/>
            <person name="Carrano C.J."/>
            <person name="Charrier B."/>
            <person name="Cho G.Y."/>
            <person name="Coelho S.M."/>
            <person name="Collen J."/>
            <person name="Corre E."/>
            <person name="Da Silva C."/>
            <person name="Delage L."/>
            <person name="Delaroque N."/>
            <person name="Dittami S.M."/>
            <person name="Doulbeau S."/>
            <person name="Elias M."/>
            <person name="Farnham G."/>
            <person name="Gachon C.M."/>
            <person name="Gschloessl B."/>
            <person name="Heesch S."/>
            <person name="Jabbari K."/>
            <person name="Jubin C."/>
            <person name="Kawai H."/>
            <person name="Kimura K."/>
            <person name="Kloareg B."/>
            <person name="Kupper F.C."/>
            <person name="Lang D."/>
            <person name="Le Bail A."/>
            <person name="Leblanc C."/>
            <person name="Lerouge P."/>
            <person name="Lohr M."/>
            <person name="Lopez P.J."/>
            <person name="Martens C."/>
            <person name="Maumus F."/>
            <person name="Michel G."/>
            <person name="Miranda-Saavedra D."/>
            <person name="Morales J."/>
            <person name="Moreau H."/>
            <person name="Motomura T."/>
            <person name="Nagasato C."/>
            <person name="Napoli C.A."/>
            <person name="Nelson D.R."/>
            <person name="Nyvall-Collen P."/>
            <person name="Peters A.F."/>
            <person name="Pommier C."/>
            <person name="Potin P."/>
            <person name="Poulain J."/>
            <person name="Quesneville H."/>
            <person name="Read B."/>
            <person name="Rensing S.A."/>
            <person name="Ritter A."/>
            <person name="Rousvoal S."/>
            <person name="Samanta M."/>
            <person name="Samson G."/>
            <person name="Schroeder D.C."/>
            <person name="Segurens B."/>
            <person name="Strittmatter M."/>
            <person name="Tonon T."/>
            <person name="Tregear J.W."/>
            <person name="Valentin K."/>
            <person name="von Dassow P."/>
            <person name="Yamagishi T."/>
            <person name="Van de Peer Y."/>
            <person name="Wincker P."/>
        </authorList>
    </citation>
    <scope>NUCLEOTIDE SEQUENCE [LARGE SCALE GENOMIC DNA]</scope>
    <source>
        <strain evidence="2">Ec32 / CCAP1310/4</strain>
    </source>
</reference>
<keyword evidence="2" id="KW-1185">Reference proteome</keyword>
<accession>D8LAX7</accession>